<accession>A0ACC1YWE4</accession>
<dbReference type="Proteomes" id="UP001164539">
    <property type="component" value="Chromosome 1"/>
</dbReference>
<evidence type="ECO:0000313" key="2">
    <source>
        <dbReference type="Proteomes" id="UP001164539"/>
    </source>
</evidence>
<reference evidence="1 2" key="1">
    <citation type="journal article" date="2023" name="Science">
        <title>Complex scaffold remodeling in plant triterpene biosynthesis.</title>
        <authorList>
            <person name="De La Pena R."/>
            <person name="Hodgson H."/>
            <person name="Liu J.C."/>
            <person name="Stephenson M.J."/>
            <person name="Martin A.C."/>
            <person name="Owen C."/>
            <person name="Harkess A."/>
            <person name="Leebens-Mack J."/>
            <person name="Jimenez L.E."/>
            <person name="Osbourn A."/>
            <person name="Sattely E.S."/>
        </authorList>
    </citation>
    <scope>NUCLEOTIDE SEQUENCE [LARGE SCALE GENOMIC DNA]</scope>
    <source>
        <strain evidence="2">cv. JPN11</strain>
        <tissue evidence="1">Leaf</tissue>
    </source>
</reference>
<dbReference type="EMBL" id="CM051394">
    <property type="protein sequence ID" value="KAJ4727349.1"/>
    <property type="molecule type" value="Genomic_DNA"/>
</dbReference>
<feature type="non-terminal residue" evidence="1">
    <location>
        <position position="1"/>
    </location>
</feature>
<proteinExistence type="predicted"/>
<protein>
    <submittedName>
        <fullName evidence="1">Uncharacterized protein</fullName>
    </submittedName>
</protein>
<evidence type="ECO:0000313" key="1">
    <source>
        <dbReference type="EMBL" id="KAJ4727349.1"/>
    </source>
</evidence>
<name>A0ACC1YWE4_MELAZ</name>
<sequence>KRVGATITSHFGEIVFFFFFLLSAVSASAPFPPPASSLLVERNTMELMSLLSMRKIADLFEIYLTGKASILLFLWISQQRERTFVRKSHGSHSLLSLTHYQKTILLQSPRQKI</sequence>
<keyword evidence="2" id="KW-1185">Reference proteome</keyword>
<organism evidence="1 2">
    <name type="scientific">Melia azedarach</name>
    <name type="common">Chinaberry tree</name>
    <dbReference type="NCBI Taxonomy" id="155640"/>
    <lineage>
        <taxon>Eukaryota</taxon>
        <taxon>Viridiplantae</taxon>
        <taxon>Streptophyta</taxon>
        <taxon>Embryophyta</taxon>
        <taxon>Tracheophyta</taxon>
        <taxon>Spermatophyta</taxon>
        <taxon>Magnoliopsida</taxon>
        <taxon>eudicotyledons</taxon>
        <taxon>Gunneridae</taxon>
        <taxon>Pentapetalae</taxon>
        <taxon>rosids</taxon>
        <taxon>malvids</taxon>
        <taxon>Sapindales</taxon>
        <taxon>Meliaceae</taxon>
        <taxon>Melia</taxon>
    </lineage>
</organism>
<comment type="caution">
    <text evidence="1">The sequence shown here is derived from an EMBL/GenBank/DDBJ whole genome shotgun (WGS) entry which is preliminary data.</text>
</comment>
<gene>
    <name evidence="1" type="ORF">OWV82_000459</name>
</gene>